<evidence type="ECO:0000256" key="5">
    <source>
        <dbReference type="ARBA" id="ARBA00022989"/>
    </source>
</evidence>
<accession>A0A2N5SZ18</accession>
<comment type="caution">
    <text evidence="8">The sequence shown here is derived from an EMBL/GenBank/DDBJ whole genome shotgun (WGS) entry which is preliminary data.</text>
</comment>
<comment type="pathway">
    <text evidence="7">Protein modification; protein glycosylation.</text>
</comment>
<dbReference type="Pfam" id="PF08285">
    <property type="entry name" value="DPM3"/>
    <property type="match status" value="1"/>
</dbReference>
<comment type="subunit">
    <text evidence="7">Component of the dolichol-phosphate mannose (DPM) synthase complex.</text>
</comment>
<gene>
    <name evidence="11" type="ORF">PCANC_07267</name>
    <name evidence="8" type="ORF">PCANC_12261</name>
    <name evidence="10" type="ORF">PCASD_08491</name>
    <name evidence="9" type="ORF">PCASD_12040</name>
</gene>
<comment type="subcellular location">
    <subcellularLocation>
        <location evidence="1 7">Endoplasmic reticulum membrane</location>
        <topology evidence="1 7">Multi-pass membrane protein</topology>
    </subcellularLocation>
</comment>
<evidence type="ECO:0000313" key="8">
    <source>
        <dbReference type="EMBL" id="PLW18490.1"/>
    </source>
</evidence>
<evidence type="ECO:0000313" key="11">
    <source>
        <dbReference type="EMBL" id="PLW52773.1"/>
    </source>
</evidence>
<evidence type="ECO:0000256" key="2">
    <source>
        <dbReference type="ARBA" id="ARBA00010430"/>
    </source>
</evidence>
<proteinExistence type="inferred from homology"/>
<keyword evidence="4 7" id="KW-0256">Endoplasmic reticulum</keyword>
<comment type="similarity">
    <text evidence="2 7">Belongs to the DPM3 family.</text>
</comment>
<name>A0A2N5SZ18_9BASI</name>
<dbReference type="EMBL" id="PGCJ01000074">
    <property type="protein sequence ID" value="PLW52773.1"/>
    <property type="molecule type" value="Genomic_DNA"/>
</dbReference>
<dbReference type="AlphaFoldDB" id="A0A2N5SZ18"/>
<dbReference type="UniPathway" id="UPA00378"/>
<evidence type="ECO:0000256" key="6">
    <source>
        <dbReference type="ARBA" id="ARBA00023136"/>
    </source>
</evidence>
<organism evidence="8 12">
    <name type="scientific">Puccinia coronata f. sp. avenae</name>
    <dbReference type="NCBI Taxonomy" id="200324"/>
    <lineage>
        <taxon>Eukaryota</taxon>
        <taxon>Fungi</taxon>
        <taxon>Dikarya</taxon>
        <taxon>Basidiomycota</taxon>
        <taxon>Pucciniomycotina</taxon>
        <taxon>Pucciniomycetes</taxon>
        <taxon>Pucciniales</taxon>
        <taxon>Pucciniaceae</taxon>
        <taxon>Puccinia</taxon>
    </lineage>
</organism>
<keyword evidence="5 7" id="KW-1133">Transmembrane helix</keyword>
<evidence type="ECO:0000313" key="9">
    <source>
        <dbReference type="EMBL" id="PLW23506.1"/>
    </source>
</evidence>
<evidence type="ECO:0000256" key="7">
    <source>
        <dbReference type="RuleBase" id="RU365085"/>
    </source>
</evidence>
<feature type="transmembrane region" description="Helical" evidence="7">
    <location>
        <begin position="65"/>
        <end position="89"/>
    </location>
</feature>
<comment type="function">
    <text evidence="7">Stabilizer subunit of the dolichol-phosphate mannose (DPM) synthase complex; tethers catalytic subunit to the ER.</text>
</comment>
<dbReference type="InterPro" id="IPR013174">
    <property type="entry name" value="DPM3"/>
</dbReference>
<sequence length="127" mass="13931">MAGRPDPIRRTGTVLPTSGGAPLRKIMTGFLVFVAGYYAVLLLLPSSLANGHGGDMRWMFRYNTIITLFIAPVALALVAFGALCLTKILRDILLSNQSKIHEQSYHELISDIRMAKDDLRSKGISVD</sequence>
<dbReference type="Proteomes" id="UP000235392">
    <property type="component" value="Unassembled WGS sequence"/>
</dbReference>
<evidence type="ECO:0000256" key="1">
    <source>
        <dbReference type="ARBA" id="ARBA00004477"/>
    </source>
</evidence>
<protein>
    <recommendedName>
        <fullName evidence="7">Dolichol-phosphate mannosyltransferase subunit 3</fullName>
    </recommendedName>
</protein>
<dbReference type="OrthoDB" id="2014333at2759"/>
<dbReference type="EMBL" id="PGCJ01000830">
    <property type="protein sequence ID" value="PLW18490.1"/>
    <property type="molecule type" value="Genomic_DNA"/>
</dbReference>
<keyword evidence="12" id="KW-1185">Reference proteome</keyword>
<keyword evidence="3 7" id="KW-0812">Transmembrane</keyword>
<dbReference type="EMBL" id="PGCI01000631">
    <property type="protein sequence ID" value="PLW23506.1"/>
    <property type="molecule type" value="Genomic_DNA"/>
</dbReference>
<evidence type="ECO:0000256" key="3">
    <source>
        <dbReference type="ARBA" id="ARBA00022692"/>
    </source>
</evidence>
<evidence type="ECO:0000256" key="4">
    <source>
        <dbReference type="ARBA" id="ARBA00022824"/>
    </source>
</evidence>
<feature type="transmembrane region" description="Helical" evidence="7">
    <location>
        <begin position="26"/>
        <end position="45"/>
    </location>
</feature>
<dbReference type="GO" id="GO:0005789">
    <property type="term" value="C:endoplasmic reticulum membrane"/>
    <property type="evidence" value="ECO:0007669"/>
    <property type="project" value="UniProtKB-SubCell"/>
</dbReference>
<keyword evidence="6 7" id="KW-0472">Membrane</keyword>
<evidence type="ECO:0000313" key="10">
    <source>
        <dbReference type="EMBL" id="PLW42664.1"/>
    </source>
</evidence>
<evidence type="ECO:0000313" key="13">
    <source>
        <dbReference type="Proteomes" id="UP000235392"/>
    </source>
</evidence>
<dbReference type="EMBL" id="PGCI01000076">
    <property type="protein sequence ID" value="PLW42664.1"/>
    <property type="molecule type" value="Genomic_DNA"/>
</dbReference>
<reference evidence="12 13" key="1">
    <citation type="submission" date="2017-11" db="EMBL/GenBank/DDBJ databases">
        <title>De novo assembly and phasing of dikaryotic genomes from two isolates of Puccinia coronata f. sp. avenae, the causal agent of oat crown rust.</title>
        <authorList>
            <person name="Miller M.E."/>
            <person name="Zhang Y."/>
            <person name="Omidvar V."/>
            <person name="Sperschneider J."/>
            <person name="Schwessinger B."/>
            <person name="Raley C."/>
            <person name="Palmer J.M."/>
            <person name="Garnica D."/>
            <person name="Upadhyaya N."/>
            <person name="Rathjen J."/>
            <person name="Taylor J.M."/>
            <person name="Park R.F."/>
            <person name="Dodds P.N."/>
            <person name="Hirsch C.D."/>
            <person name="Kianian S.F."/>
            <person name="Figueroa M."/>
        </authorList>
    </citation>
    <scope>NUCLEOTIDE SEQUENCE [LARGE SCALE GENOMIC DNA]</scope>
    <source>
        <strain evidence="8">12NC29</strain>
        <strain evidence="9">12SD80</strain>
    </source>
</reference>
<dbReference type="Proteomes" id="UP000235388">
    <property type="component" value="Unassembled WGS sequence"/>
</dbReference>
<evidence type="ECO:0000313" key="12">
    <source>
        <dbReference type="Proteomes" id="UP000235388"/>
    </source>
</evidence>